<evidence type="ECO:0000259" key="6">
    <source>
        <dbReference type="PROSITE" id="PS50931"/>
    </source>
</evidence>
<dbReference type="FunFam" id="1.10.10.10:FF:000001">
    <property type="entry name" value="LysR family transcriptional regulator"/>
    <property type="match status" value="1"/>
</dbReference>
<dbReference type="Gene3D" id="3.40.190.290">
    <property type="match status" value="1"/>
</dbReference>
<dbReference type="PROSITE" id="PS50931">
    <property type="entry name" value="HTH_LYSR"/>
    <property type="match status" value="1"/>
</dbReference>
<dbReference type="SUPFAM" id="SSF46785">
    <property type="entry name" value="Winged helix' DNA-binding domain"/>
    <property type="match status" value="1"/>
</dbReference>
<dbReference type="InterPro" id="IPR005119">
    <property type="entry name" value="LysR_subst-bd"/>
</dbReference>
<feature type="domain" description="HTH lysR-type" evidence="6">
    <location>
        <begin position="1"/>
        <end position="58"/>
    </location>
</feature>
<accession>A0A090MUJ0</accession>
<dbReference type="SUPFAM" id="SSF53850">
    <property type="entry name" value="Periplasmic binding protein-like II"/>
    <property type="match status" value="1"/>
</dbReference>
<dbReference type="InterPro" id="IPR036388">
    <property type="entry name" value="WH-like_DNA-bd_sf"/>
</dbReference>
<organism evidence="7 8">
    <name type="scientific">Afipia felis</name>
    <name type="common">Cat scratch disease bacillus</name>
    <dbReference type="NCBI Taxonomy" id="1035"/>
    <lineage>
        <taxon>Bacteria</taxon>
        <taxon>Pseudomonadati</taxon>
        <taxon>Pseudomonadota</taxon>
        <taxon>Alphaproteobacteria</taxon>
        <taxon>Hyphomicrobiales</taxon>
        <taxon>Nitrobacteraceae</taxon>
        <taxon>Afipia</taxon>
    </lineage>
</organism>
<name>A0A090MUJ0_AFIFE</name>
<keyword evidence="8" id="KW-1185">Reference proteome</keyword>
<dbReference type="PRINTS" id="PR00039">
    <property type="entry name" value="HTHLYSR"/>
</dbReference>
<dbReference type="GO" id="GO:0043565">
    <property type="term" value="F:sequence-specific DNA binding"/>
    <property type="evidence" value="ECO:0007669"/>
    <property type="project" value="TreeGrafter"/>
</dbReference>
<dbReference type="Pfam" id="PF03466">
    <property type="entry name" value="LysR_substrate"/>
    <property type="match status" value="1"/>
</dbReference>
<dbReference type="InterPro" id="IPR036390">
    <property type="entry name" value="WH_DNA-bd_sf"/>
</dbReference>
<dbReference type="Gene3D" id="1.10.10.10">
    <property type="entry name" value="Winged helix-like DNA-binding domain superfamily/Winged helix DNA-binding domain"/>
    <property type="match status" value="1"/>
</dbReference>
<evidence type="ECO:0000256" key="2">
    <source>
        <dbReference type="ARBA" id="ARBA00009437"/>
    </source>
</evidence>
<comment type="similarity">
    <text evidence="2">Belongs to the LysR transcriptional regulatory family.</text>
</comment>
<dbReference type="GO" id="GO:0010628">
    <property type="term" value="P:positive regulation of gene expression"/>
    <property type="evidence" value="ECO:0007669"/>
    <property type="project" value="TreeGrafter"/>
</dbReference>
<dbReference type="EMBL" id="CCAZ020000002">
    <property type="protein sequence ID" value="CEG10007.1"/>
    <property type="molecule type" value="Genomic_DNA"/>
</dbReference>
<evidence type="ECO:0000313" key="8">
    <source>
        <dbReference type="Proteomes" id="UP000035762"/>
    </source>
</evidence>
<evidence type="ECO:0000256" key="3">
    <source>
        <dbReference type="ARBA" id="ARBA00023015"/>
    </source>
</evidence>
<dbReference type="InterPro" id="IPR000847">
    <property type="entry name" value="LysR_HTH_N"/>
</dbReference>
<keyword evidence="5" id="KW-0804">Transcription</keyword>
<dbReference type="PANTHER" id="PTHR30427:SF1">
    <property type="entry name" value="TRANSCRIPTIONAL ACTIVATOR PROTEIN LYSR"/>
    <property type="match status" value="1"/>
</dbReference>
<comment type="function">
    <text evidence="1">NodD regulates the expression of the nodABCFE genes which encode other nodulation proteins. NodD is also a negative regulator of its own expression. Binds flavonoids as inducers.</text>
</comment>
<proteinExistence type="inferred from homology"/>
<keyword evidence="4" id="KW-0238">DNA-binding</keyword>
<evidence type="ECO:0000313" key="7">
    <source>
        <dbReference type="EMBL" id="CEG10007.1"/>
    </source>
</evidence>
<evidence type="ECO:0000256" key="4">
    <source>
        <dbReference type="ARBA" id="ARBA00023125"/>
    </source>
</evidence>
<comment type="caution">
    <text evidence="7">The sequence shown here is derived from an EMBL/GenBank/DDBJ whole genome shotgun (WGS) entry which is preliminary data.</text>
</comment>
<dbReference type="PANTHER" id="PTHR30427">
    <property type="entry name" value="TRANSCRIPTIONAL ACTIVATOR PROTEIN LYSR"/>
    <property type="match status" value="1"/>
</dbReference>
<dbReference type="STRING" id="1035.BN961_03441"/>
<dbReference type="AlphaFoldDB" id="A0A090MUJ0"/>
<evidence type="ECO:0000256" key="1">
    <source>
        <dbReference type="ARBA" id="ARBA00003502"/>
    </source>
</evidence>
<gene>
    <name evidence="7" type="primary">cynR_2</name>
    <name evidence="7" type="ORF">BN961_03441</name>
</gene>
<evidence type="ECO:0000256" key="5">
    <source>
        <dbReference type="ARBA" id="ARBA00023163"/>
    </source>
</evidence>
<dbReference type="Pfam" id="PF00126">
    <property type="entry name" value="HTH_1"/>
    <property type="match status" value="1"/>
</dbReference>
<dbReference type="OrthoDB" id="8479870at2"/>
<keyword evidence="3" id="KW-0805">Transcription regulation</keyword>
<dbReference type="GO" id="GO:0003700">
    <property type="term" value="F:DNA-binding transcription factor activity"/>
    <property type="evidence" value="ECO:0007669"/>
    <property type="project" value="InterPro"/>
</dbReference>
<protein>
    <submittedName>
        <fullName evidence="7">Cyn operon transcriptional activator</fullName>
    </submittedName>
</protein>
<dbReference type="Proteomes" id="UP000035762">
    <property type="component" value="Unassembled WGS sequence"/>
</dbReference>
<reference evidence="7 8" key="1">
    <citation type="journal article" date="2014" name="Genome Announc.">
        <title>Genome Sequence of Afipia felis Strain 76713, Isolated in Hospital Water Using an Amoeba Co-Culture Procedure.</title>
        <authorList>
            <person name="Benamar S."/>
            <person name="La Scola B."/>
            <person name="Croce O."/>
        </authorList>
    </citation>
    <scope>NUCLEOTIDE SEQUENCE [LARGE SCALE GENOMIC DNA]</scope>
    <source>
        <strain evidence="7 8">76713</strain>
    </source>
</reference>
<dbReference type="RefSeq" id="WP_009338691.1">
    <property type="nucleotide sequence ID" value="NZ_CCAZ020000002.1"/>
</dbReference>
<sequence>MNIKALKAFRLIVINGSLATAAQSLHLSQPAVSRLISLLEHEAKLQLFYRTRRRLTLTPEGEAFYRQAEHLLAGFDEIPRIIEDIKAKTGGNFRLVTAPRIGQGLVSPALALMQKEAPGVRCIVDIQSRFDLENRIGTRRYDLGIVSLPVSHSLIEIDNKPLMRVRAEALLPEDHPLAEKEQLTASDLAPYPMLGLWPNQIWRQQVDDFFRSGGAVPSYTVETRSSLMACQMVRDGAGIAVLDRVCAQAIDLKGLTLRPIEPARWISFGCIYQRGATLSPHALHFLDCLKRIVAQLRARGPDYANSIEALD</sequence>